<protein>
    <submittedName>
        <fullName evidence="1">Uncharacterized protein DUF4845</fullName>
    </submittedName>
</protein>
<gene>
    <name evidence="1" type="ORF">C7389_103115</name>
</gene>
<keyword evidence="2" id="KW-1185">Reference proteome</keyword>
<dbReference type="Proteomes" id="UP000295129">
    <property type="component" value="Unassembled WGS sequence"/>
</dbReference>
<sequence>MNRSSQRGLSLVSVLIVGAFAAFVLLIAFRTVPAVNEYLAVQRIVKILAAEGDSGTPAIELRRSFDRRGQIDDISSVTGVDLLISKPAGKTVIEVAYSRKVPVVANVSLLIDFNVSSDSR</sequence>
<proteinExistence type="predicted"/>
<dbReference type="InterPro" id="IPR032314">
    <property type="entry name" value="DUF4845"/>
</dbReference>
<dbReference type="AlphaFoldDB" id="A0A4R6ECA3"/>
<dbReference type="RefSeq" id="WP_133588987.1">
    <property type="nucleotide sequence ID" value="NZ_SNVV01000003.1"/>
</dbReference>
<accession>A0A4R6ECA3</accession>
<dbReference type="Pfam" id="PF16137">
    <property type="entry name" value="DUF4845"/>
    <property type="match status" value="1"/>
</dbReference>
<organism evidence="1 2">
    <name type="scientific">Azoarcus indigens</name>
    <dbReference type="NCBI Taxonomy" id="29545"/>
    <lineage>
        <taxon>Bacteria</taxon>
        <taxon>Pseudomonadati</taxon>
        <taxon>Pseudomonadota</taxon>
        <taxon>Betaproteobacteria</taxon>
        <taxon>Rhodocyclales</taxon>
        <taxon>Zoogloeaceae</taxon>
        <taxon>Azoarcus</taxon>
    </lineage>
</organism>
<comment type="caution">
    <text evidence="1">The sequence shown here is derived from an EMBL/GenBank/DDBJ whole genome shotgun (WGS) entry which is preliminary data.</text>
</comment>
<evidence type="ECO:0000313" key="1">
    <source>
        <dbReference type="EMBL" id="TDN55780.1"/>
    </source>
</evidence>
<name>A0A4R6ECA3_9RHOO</name>
<evidence type="ECO:0000313" key="2">
    <source>
        <dbReference type="Proteomes" id="UP000295129"/>
    </source>
</evidence>
<reference evidence="1 2" key="1">
    <citation type="submission" date="2019-03" db="EMBL/GenBank/DDBJ databases">
        <title>Genomic Encyclopedia of Type Strains, Phase IV (KMG-IV): sequencing the most valuable type-strain genomes for metagenomic binning, comparative biology and taxonomic classification.</title>
        <authorList>
            <person name="Goeker M."/>
        </authorList>
    </citation>
    <scope>NUCLEOTIDE SEQUENCE [LARGE SCALE GENOMIC DNA]</scope>
    <source>
        <strain evidence="1 2">DSM 12121</strain>
    </source>
</reference>
<dbReference type="OrthoDB" id="9180880at2"/>
<dbReference type="EMBL" id="SNVV01000003">
    <property type="protein sequence ID" value="TDN55780.1"/>
    <property type="molecule type" value="Genomic_DNA"/>
</dbReference>